<accession>A0A4P7BU34</accession>
<proteinExistence type="predicted"/>
<name>A0A4P7BU34_9GAMM</name>
<dbReference type="Proteomes" id="UP000294325">
    <property type="component" value="Chromosome"/>
</dbReference>
<sequence length="96" mass="10606">MESFYSILIGGEGSYARHKSALGLAKASSNKNSKGKYTSRVHCRPSHYPADLRPKGRLSSGDPCTIQAWFALSARLDPITTNMAYWLIAKFGLREV</sequence>
<organism evidence="1 2">
    <name type="scientific">Nitrosococcus wardiae</name>
    <dbReference type="NCBI Taxonomy" id="1814290"/>
    <lineage>
        <taxon>Bacteria</taxon>
        <taxon>Pseudomonadati</taxon>
        <taxon>Pseudomonadota</taxon>
        <taxon>Gammaproteobacteria</taxon>
        <taxon>Chromatiales</taxon>
        <taxon>Chromatiaceae</taxon>
        <taxon>Nitrosococcus</taxon>
    </lineage>
</organism>
<evidence type="ECO:0000313" key="1">
    <source>
        <dbReference type="EMBL" id="QBQ53371.1"/>
    </source>
</evidence>
<protein>
    <submittedName>
        <fullName evidence="1">Uncharacterized protein</fullName>
    </submittedName>
</protein>
<dbReference type="KEGG" id="nwr:E3U44_01750"/>
<reference evidence="1 2" key="1">
    <citation type="submission" date="2019-03" db="EMBL/GenBank/DDBJ databases">
        <title>The genome sequence of Nitrosococcus wardiae strain D1FHST reveals the archetypal metabolic capacity of ammonia-oxidizing Gammaproteobacteria.</title>
        <authorList>
            <person name="Wang L."/>
            <person name="Lim C.K."/>
            <person name="Hanson T.E."/>
            <person name="Dang H."/>
            <person name="Klotz M.G."/>
        </authorList>
    </citation>
    <scope>NUCLEOTIDE SEQUENCE [LARGE SCALE GENOMIC DNA]</scope>
    <source>
        <strain evidence="1 2">D1FHS</strain>
    </source>
</reference>
<dbReference type="RefSeq" id="WP_134356386.1">
    <property type="nucleotide sequence ID" value="NZ_CP038033.1"/>
</dbReference>
<dbReference type="EMBL" id="CP038033">
    <property type="protein sequence ID" value="QBQ53371.1"/>
    <property type="molecule type" value="Genomic_DNA"/>
</dbReference>
<gene>
    <name evidence="1" type="ORF">E3U44_01750</name>
</gene>
<dbReference type="AlphaFoldDB" id="A0A4P7BU34"/>
<evidence type="ECO:0000313" key="2">
    <source>
        <dbReference type="Proteomes" id="UP000294325"/>
    </source>
</evidence>
<keyword evidence="2" id="KW-1185">Reference proteome</keyword>